<evidence type="ECO:0000256" key="1">
    <source>
        <dbReference type="ARBA" id="ARBA00004906"/>
    </source>
</evidence>
<feature type="repeat" description="ANK" evidence="4">
    <location>
        <begin position="298"/>
        <end position="319"/>
    </location>
</feature>
<dbReference type="GO" id="GO:0035556">
    <property type="term" value="P:intracellular signal transduction"/>
    <property type="evidence" value="ECO:0007669"/>
    <property type="project" value="InterPro"/>
</dbReference>
<dbReference type="SMART" id="SM00248">
    <property type="entry name" value="ANK"/>
    <property type="match status" value="9"/>
</dbReference>
<keyword evidence="2" id="KW-0677">Repeat</keyword>
<dbReference type="PANTHER" id="PTHR24126">
    <property type="entry name" value="ANKYRIN REPEAT, PH AND SEC7 DOMAIN CONTAINING PROTEIN SECG-RELATED"/>
    <property type="match status" value="1"/>
</dbReference>
<feature type="repeat" description="ANK" evidence="4">
    <location>
        <begin position="232"/>
        <end position="264"/>
    </location>
</feature>
<dbReference type="Gene3D" id="1.10.750.20">
    <property type="entry name" value="SOCS box"/>
    <property type="match status" value="1"/>
</dbReference>
<evidence type="ECO:0000313" key="7">
    <source>
        <dbReference type="EMBL" id="KAF7704596.1"/>
    </source>
</evidence>
<feature type="repeat" description="ANK" evidence="4">
    <location>
        <begin position="166"/>
        <end position="198"/>
    </location>
</feature>
<feature type="repeat" description="ANK" evidence="4">
    <location>
        <begin position="133"/>
        <end position="165"/>
    </location>
</feature>
<comment type="caution">
    <text evidence="7">The sequence shown here is derived from an EMBL/GenBank/DDBJ whole genome shotgun (WGS) entry which is preliminary data.</text>
</comment>
<dbReference type="SUPFAM" id="SSF48403">
    <property type="entry name" value="Ankyrin repeat"/>
    <property type="match status" value="1"/>
</dbReference>
<dbReference type="SMART" id="SM00969">
    <property type="entry name" value="SOCS_box"/>
    <property type="match status" value="1"/>
</dbReference>
<keyword evidence="3 4" id="KW-0040">ANK repeat</keyword>
<feature type="repeat" description="ANK" evidence="4">
    <location>
        <begin position="330"/>
        <end position="362"/>
    </location>
</feature>
<reference evidence="7" key="1">
    <citation type="submission" date="2020-08" db="EMBL/GenBank/DDBJ databases">
        <title>Chromosome-level assembly of Southern catfish (Silurus meridionalis) provides insights into visual adaptation to the nocturnal and benthic lifestyles.</title>
        <authorList>
            <person name="Zhang Y."/>
            <person name="Wang D."/>
            <person name="Peng Z."/>
        </authorList>
    </citation>
    <scope>NUCLEOTIDE SEQUENCE</scope>
    <source>
        <strain evidence="7">SWU-2019-XX</strain>
        <tissue evidence="7">Muscle</tissue>
    </source>
</reference>
<dbReference type="EMBL" id="JABFDY010000008">
    <property type="protein sequence ID" value="KAF7704596.1"/>
    <property type="molecule type" value="Genomic_DNA"/>
</dbReference>
<evidence type="ECO:0000256" key="3">
    <source>
        <dbReference type="ARBA" id="ARBA00023043"/>
    </source>
</evidence>
<dbReference type="InterPro" id="IPR036036">
    <property type="entry name" value="SOCS_box-like_dom_sf"/>
</dbReference>
<dbReference type="GO" id="GO:0006357">
    <property type="term" value="P:regulation of transcription by RNA polymerase II"/>
    <property type="evidence" value="ECO:0007669"/>
    <property type="project" value="TreeGrafter"/>
</dbReference>
<feature type="repeat" description="ANK" evidence="4">
    <location>
        <begin position="265"/>
        <end position="297"/>
    </location>
</feature>
<gene>
    <name evidence="7" type="ORF">HF521_021668</name>
</gene>
<feature type="domain" description="SOCS box" evidence="6">
    <location>
        <begin position="545"/>
        <end position="588"/>
    </location>
</feature>
<dbReference type="PRINTS" id="PR01415">
    <property type="entry name" value="ANKYRIN"/>
</dbReference>
<dbReference type="FunFam" id="1.10.750.20:FF:000001">
    <property type="entry name" value="Ankyrin repeat and SOCS box containing 1"/>
    <property type="match status" value="1"/>
</dbReference>
<organism evidence="7 8">
    <name type="scientific">Silurus meridionalis</name>
    <name type="common">Southern catfish</name>
    <name type="synonym">Silurus soldatovi meridionalis</name>
    <dbReference type="NCBI Taxonomy" id="175797"/>
    <lineage>
        <taxon>Eukaryota</taxon>
        <taxon>Metazoa</taxon>
        <taxon>Chordata</taxon>
        <taxon>Craniata</taxon>
        <taxon>Vertebrata</taxon>
        <taxon>Euteleostomi</taxon>
        <taxon>Actinopterygii</taxon>
        <taxon>Neopterygii</taxon>
        <taxon>Teleostei</taxon>
        <taxon>Ostariophysi</taxon>
        <taxon>Siluriformes</taxon>
        <taxon>Siluridae</taxon>
        <taxon>Silurus</taxon>
    </lineage>
</organism>
<evidence type="ECO:0000256" key="5">
    <source>
        <dbReference type="SAM" id="MobiDB-lite"/>
    </source>
</evidence>
<dbReference type="InterPro" id="IPR001496">
    <property type="entry name" value="SOCS_box"/>
</dbReference>
<feature type="repeat" description="ANK" evidence="4">
    <location>
        <begin position="199"/>
        <end position="231"/>
    </location>
</feature>
<dbReference type="SUPFAM" id="SSF158235">
    <property type="entry name" value="SOCS box-like"/>
    <property type="match status" value="1"/>
</dbReference>
<evidence type="ECO:0000259" key="6">
    <source>
        <dbReference type="PROSITE" id="PS50225"/>
    </source>
</evidence>
<dbReference type="GO" id="GO:0061629">
    <property type="term" value="F:RNA polymerase II-specific DNA-binding transcription factor binding"/>
    <property type="evidence" value="ECO:0007669"/>
    <property type="project" value="TreeGrafter"/>
</dbReference>
<name>A0A8T0BGE4_SILME</name>
<dbReference type="PANTHER" id="PTHR24126:SF14">
    <property type="entry name" value="ANK_REP_REGION DOMAIN-CONTAINING PROTEIN"/>
    <property type="match status" value="1"/>
</dbReference>
<keyword evidence="8" id="KW-1185">Reference proteome</keyword>
<dbReference type="PROSITE" id="PS50225">
    <property type="entry name" value="SOCS"/>
    <property type="match status" value="1"/>
</dbReference>
<feature type="region of interest" description="Disordered" evidence="5">
    <location>
        <begin position="34"/>
        <end position="67"/>
    </location>
</feature>
<proteinExistence type="predicted"/>
<protein>
    <recommendedName>
        <fullName evidence="6">SOCS box domain-containing protein</fullName>
    </recommendedName>
</protein>
<accession>A0A8T0BGE4</accession>
<dbReference type="Pfam" id="PF12796">
    <property type="entry name" value="Ank_2"/>
    <property type="match status" value="3"/>
</dbReference>
<dbReference type="GO" id="GO:0005634">
    <property type="term" value="C:nucleus"/>
    <property type="evidence" value="ECO:0007669"/>
    <property type="project" value="TreeGrafter"/>
</dbReference>
<dbReference type="AlphaFoldDB" id="A0A8T0BGE4"/>
<evidence type="ECO:0000313" key="8">
    <source>
        <dbReference type="Proteomes" id="UP000606274"/>
    </source>
</evidence>
<dbReference type="PROSITE" id="PS50088">
    <property type="entry name" value="ANK_REPEAT"/>
    <property type="match status" value="7"/>
</dbReference>
<dbReference type="InterPro" id="IPR036770">
    <property type="entry name" value="Ankyrin_rpt-contain_sf"/>
</dbReference>
<dbReference type="Pfam" id="PF07525">
    <property type="entry name" value="SOCS_box"/>
    <property type="match status" value="1"/>
</dbReference>
<dbReference type="Pfam" id="PF00023">
    <property type="entry name" value="Ank"/>
    <property type="match status" value="1"/>
</dbReference>
<evidence type="ECO:0000256" key="4">
    <source>
        <dbReference type="PROSITE-ProRule" id="PRU00023"/>
    </source>
</evidence>
<dbReference type="InterPro" id="IPR002110">
    <property type="entry name" value="Ankyrin_rpt"/>
</dbReference>
<dbReference type="Proteomes" id="UP000606274">
    <property type="component" value="Unassembled WGS sequence"/>
</dbReference>
<sequence>MSLKGICSSGRAAFGCQLKKGVKVGSQMHTFRQKNWMRPTGVKSQRQGSDSGARCEDPSDVTGAPSHEPIMLAIRRGDVQTVTELATSISCIKTHSAEEDWTALHEAAYHGKAACLKALLKGKPTSVDKRTLQEQTALLIATNGKHLDCVRCLLEAGADPDISNKNKETPLYKACEKESIDIVKVILAFGGSVNQRCHRGWTALHEAATRGNTQLCEILLQARAVIDATNAYGITPLIQAARHGRTNIVNFLISKGAGVNLQSCEGTTALSEACKHGHTDTVEFLLRHHADANKGSKTGLLPVHFAAQHGHEEIVSLLLPVTSRSKLRQSGITPLHLAAEFNKENVVKFLIKSGCDVNAMLSRERSSMFHDHRSTSLYCAVTAGNGGVVDLLLKAVALRKGCFRTISTLVKHGADVNAHVPAHPTDFPGVLLYTHSMEILQYLLDNGCEAQECFRCDHTDTRQTSSQSRSEDTGQRTHSIMGEIFPSQTVCTESTIRNLQFCEWISSVSHMAAPLISLLLDYVGNVRLCCRVIEQLKSKEEWAAIKVKASSPRPLMHLCRLKVREQVGAQRLTFLNTLPLPGRLLHYLYCSQDSNTEYTVLNLG</sequence>
<comment type="pathway">
    <text evidence="1">Protein modification; protein ubiquitination.</text>
</comment>
<evidence type="ECO:0000256" key="2">
    <source>
        <dbReference type="ARBA" id="ARBA00022737"/>
    </source>
</evidence>
<dbReference type="PROSITE" id="PS50297">
    <property type="entry name" value="ANK_REP_REGION"/>
    <property type="match status" value="6"/>
</dbReference>
<dbReference type="Gene3D" id="1.25.40.20">
    <property type="entry name" value="Ankyrin repeat-containing domain"/>
    <property type="match status" value="4"/>
</dbReference>